<keyword evidence="5 7" id="KW-1133">Transmembrane helix</keyword>
<feature type="domain" description="Glycosyltransferase 2-like" evidence="8">
    <location>
        <begin position="294"/>
        <end position="482"/>
    </location>
</feature>
<comment type="subcellular location">
    <subcellularLocation>
        <location evidence="1">Membrane</location>
        <topology evidence="1">Multi-pass membrane protein</topology>
    </subcellularLocation>
</comment>
<feature type="transmembrane region" description="Helical" evidence="7">
    <location>
        <begin position="141"/>
        <end position="161"/>
    </location>
</feature>
<evidence type="ECO:0000256" key="6">
    <source>
        <dbReference type="ARBA" id="ARBA00023136"/>
    </source>
</evidence>
<feature type="transmembrane region" description="Helical" evidence="7">
    <location>
        <begin position="167"/>
        <end position="187"/>
    </location>
</feature>
<organism evidence="9 10">
    <name type="scientific">Kaistia geumhonensis</name>
    <dbReference type="NCBI Taxonomy" id="410839"/>
    <lineage>
        <taxon>Bacteria</taxon>
        <taxon>Pseudomonadati</taxon>
        <taxon>Pseudomonadota</taxon>
        <taxon>Alphaproteobacteria</taxon>
        <taxon>Hyphomicrobiales</taxon>
        <taxon>Kaistiaceae</taxon>
        <taxon>Kaistia</taxon>
    </lineage>
</organism>
<dbReference type="PANTHER" id="PTHR43867:SF2">
    <property type="entry name" value="CELLULOSE SYNTHASE CATALYTIC SUBUNIT A [UDP-FORMING]"/>
    <property type="match status" value="1"/>
</dbReference>
<dbReference type="InterPro" id="IPR029044">
    <property type="entry name" value="Nucleotide-diphossugar_trans"/>
</dbReference>
<feature type="transmembrane region" description="Helical" evidence="7">
    <location>
        <begin position="459"/>
        <end position="488"/>
    </location>
</feature>
<reference evidence="9 10" key="1">
    <citation type="submission" date="2023-07" db="EMBL/GenBank/DDBJ databases">
        <title>Genomic Encyclopedia of Type Strains, Phase IV (KMG-IV): sequencing the most valuable type-strain genomes for metagenomic binning, comparative biology and taxonomic classification.</title>
        <authorList>
            <person name="Goeker M."/>
        </authorList>
    </citation>
    <scope>NUCLEOTIDE SEQUENCE [LARGE SCALE GENOMIC DNA]</scope>
    <source>
        <strain evidence="9 10">B1-1</strain>
    </source>
</reference>
<evidence type="ECO:0000256" key="1">
    <source>
        <dbReference type="ARBA" id="ARBA00004141"/>
    </source>
</evidence>
<dbReference type="EMBL" id="JAUSWJ010000001">
    <property type="protein sequence ID" value="MDQ0516366.1"/>
    <property type="molecule type" value="Genomic_DNA"/>
</dbReference>
<dbReference type="PANTHER" id="PTHR43867">
    <property type="entry name" value="CELLULOSE SYNTHASE CATALYTIC SUBUNIT A [UDP-FORMING]"/>
    <property type="match status" value="1"/>
</dbReference>
<keyword evidence="4 7" id="KW-0812">Transmembrane</keyword>
<keyword evidence="6 7" id="KW-0472">Membrane</keyword>
<sequence>MPGADGPGTDVPGAYRTRAAELGLRFIASPTGEGYRARPDMADDVAAIAATIRRGSLAAAERDGERAIFIAPERGDLRSLSARVRADPAIAGLVMVTTPAAVRRLLLARYRMALVRDATERLATRRPDLSARRLVTRAEGAVLATVLFGIAAAIFLLGAPAIAAIEILAGLVFLATILLRMQAISVVTHRRRHRRTELPQVEPESLPVYSILLPVYREPHMLAELVGCMERLVWPREKLDIKLIVEADDKATLAAARVLRLQAPFEVLAVPAFGPRTKPKALAFALPLARGELVTVFDAEDRPDPLQLIEAYLAFQRGGPDLACVQAPLLVDNTATNGLTALFALEYSVQFDGVLPLLADLDLPLPLGGTSNHFRRAVLEDVGGWDPYNVTEDADLGLRLARFGYRTGVIERPTLEEAPRTVSVWLGQRTRWLKGWMQTLLVHLRSPRRLLREIGPRRFAYCLLVLFGSLVAAAIHPVYLATALALIFDPARLWRADSPLFAAMTMLSLFNLVSAYGVFVLLSRETFHLRHLPWPASALVYLPAYWLLLSIACYRAIGELIIAPHHWSKTRHVGRRVQPAVQRAEATEKLAQPVG</sequence>
<keyword evidence="2" id="KW-0328">Glycosyltransferase</keyword>
<keyword evidence="10" id="KW-1185">Reference proteome</keyword>
<evidence type="ECO:0000313" key="9">
    <source>
        <dbReference type="EMBL" id="MDQ0516366.1"/>
    </source>
</evidence>
<proteinExistence type="predicted"/>
<evidence type="ECO:0000259" key="8">
    <source>
        <dbReference type="Pfam" id="PF13632"/>
    </source>
</evidence>
<protein>
    <submittedName>
        <fullName evidence="9">Cellulose synthase/poly-beta-1,6-N-acetylglucosamine synthase-like glycosyltransferase</fullName>
    </submittedName>
</protein>
<comment type="caution">
    <text evidence="9">The sequence shown here is derived from an EMBL/GenBank/DDBJ whole genome shotgun (WGS) entry which is preliminary data.</text>
</comment>
<dbReference type="Proteomes" id="UP001223743">
    <property type="component" value="Unassembled WGS sequence"/>
</dbReference>
<gene>
    <name evidence="9" type="ORF">QO015_001979</name>
</gene>
<evidence type="ECO:0000256" key="7">
    <source>
        <dbReference type="SAM" id="Phobius"/>
    </source>
</evidence>
<evidence type="ECO:0000256" key="2">
    <source>
        <dbReference type="ARBA" id="ARBA00022676"/>
    </source>
</evidence>
<name>A0ABU0M5Y8_9HYPH</name>
<evidence type="ECO:0000256" key="4">
    <source>
        <dbReference type="ARBA" id="ARBA00022692"/>
    </source>
</evidence>
<feature type="transmembrane region" description="Helical" evidence="7">
    <location>
        <begin position="534"/>
        <end position="557"/>
    </location>
</feature>
<keyword evidence="3" id="KW-0808">Transferase</keyword>
<evidence type="ECO:0000313" key="10">
    <source>
        <dbReference type="Proteomes" id="UP001223743"/>
    </source>
</evidence>
<evidence type="ECO:0000256" key="3">
    <source>
        <dbReference type="ARBA" id="ARBA00022679"/>
    </source>
</evidence>
<accession>A0ABU0M5Y8</accession>
<dbReference type="Gene3D" id="3.90.550.10">
    <property type="entry name" value="Spore Coat Polysaccharide Biosynthesis Protein SpsA, Chain A"/>
    <property type="match status" value="1"/>
</dbReference>
<dbReference type="Pfam" id="PF13632">
    <property type="entry name" value="Glyco_trans_2_3"/>
    <property type="match status" value="1"/>
</dbReference>
<dbReference type="SUPFAM" id="SSF53448">
    <property type="entry name" value="Nucleotide-diphospho-sugar transferases"/>
    <property type="match status" value="1"/>
</dbReference>
<dbReference type="RefSeq" id="WP_266279694.1">
    <property type="nucleotide sequence ID" value="NZ_JAPKNF010000001.1"/>
</dbReference>
<feature type="transmembrane region" description="Helical" evidence="7">
    <location>
        <begin position="500"/>
        <end position="522"/>
    </location>
</feature>
<evidence type="ECO:0000256" key="5">
    <source>
        <dbReference type="ARBA" id="ARBA00022989"/>
    </source>
</evidence>
<dbReference type="InterPro" id="IPR001173">
    <property type="entry name" value="Glyco_trans_2-like"/>
</dbReference>
<dbReference type="InterPro" id="IPR050321">
    <property type="entry name" value="Glycosyltr_2/OpgH_subfam"/>
</dbReference>